<evidence type="ECO:0000256" key="1">
    <source>
        <dbReference type="SAM" id="SignalP"/>
    </source>
</evidence>
<feature type="chain" id="PRO_5030677093" evidence="1">
    <location>
        <begin position="28"/>
        <end position="184"/>
    </location>
</feature>
<sequence>MRGILRATALTAAIGAVALLPTTAASAAPAGPAASGCVTDSETEDFGRGEITVCVEDGEVRVTGHVEDLKPGGPFNGGDSGCVGWWIDWETASGPDSSTSTLACPHFTDKPYVEFDYDPTESEYGPKDVTGVAGHPSHDGLHVTLPPARPALSKGQGRACGRTTEVQALHRPAHEDRIHLWRPR</sequence>
<evidence type="ECO:0000313" key="3">
    <source>
        <dbReference type="Proteomes" id="UP000014062"/>
    </source>
</evidence>
<accession>A0A7U9DTT3</accession>
<proteinExistence type="predicted"/>
<protein>
    <submittedName>
        <fullName evidence="2">Secreted protein</fullName>
    </submittedName>
</protein>
<dbReference type="AlphaFoldDB" id="A0A7U9DTT3"/>
<keyword evidence="1" id="KW-0732">Signal</keyword>
<dbReference type="RefSeq" id="WP_016326472.1">
    <property type="nucleotide sequence ID" value="NZ_CM001889.1"/>
</dbReference>
<organism evidence="2 3">
    <name type="scientific">Streptomyces lividans 1326</name>
    <dbReference type="NCBI Taxonomy" id="1200984"/>
    <lineage>
        <taxon>Bacteria</taxon>
        <taxon>Bacillati</taxon>
        <taxon>Actinomycetota</taxon>
        <taxon>Actinomycetes</taxon>
        <taxon>Kitasatosporales</taxon>
        <taxon>Streptomycetaceae</taxon>
        <taxon>Streptomyces</taxon>
    </lineage>
</organism>
<gene>
    <name evidence="2" type="ORF">SLI_3577</name>
</gene>
<dbReference type="Proteomes" id="UP000014062">
    <property type="component" value="Chromosome"/>
</dbReference>
<dbReference type="EMBL" id="CM001889">
    <property type="protein sequence ID" value="EOY48290.1"/>
    <property type="molecule type" value="Genomic_DNA"/>
</dbReference>
<reference evidence="3" key="1">
    <citation type="journal article" date="2013" name="Genome Biol. Evol.">
        <title>The genome sequence of Streptomyces lividans 66 reveals a novel tRNA-dependent peptide biosynthetic system within a metal-related genomic island.</title>
        <authorList>
            <person name="Cruz-Morales P."/>
            <person name="Vijgenboom E."/>
            <person name="Iruegas-Bocardo F."/>
            <person name="Girard G."/>
            <person name="Yanez-Guerra L.A."/>
            <person name="Ramos-Aboites H.E."/>
            <person name="Pernodet J.L."/>
            <person name="Anne J."/>
            <person name="van Wezel G.P."/>
            <person name="Barona-Gomez F."/>
        </authorList>
    </citation>
    <scope>NUCLEOTIDE SEQUENCE [LARGE SCALE GENOMIC DNA]</scope>
    <source>
        <strain evidence="3">1326</strain>
    </source>
</reference>
<evidence type="ECO:0000313" key="2">
    <source>
        <dbReference type="EMBL" id="EOY48290.1"/>
    </source>
</evidence>
<name>A0A7U9DTT3_STRLI</name>
<feature type="signal peptide" evidence="1">
    <location>
        <begin position="1"/>
        <end position="27"/>
    </location>
</feature>